<reference evidence="2" key="1">
    <citation type="submission" date="2020-04" db="EMBL/GenBank/DDBJ databases">
        <authorList>
            <person name="Tanveer F."/>
            <person name="Xie Y."/>
            <person name="Shinwari Z.K."/>
        </authorList>
    </citation>
    <scope>NUCLEOTIDE SEQUENCE</scope>
    <source>
        <strain evidence="2">MOSEL-ME25</strain>
    </source>
</reference>
<accession>A0ABT4YE51</accession>
<evidence type="ECO:0000313" key="3">
    <source>
        <dbReference type="Proteomes" id="UP000527860"/>
    </source>
</evidence>
<comment type="caution">
    <text evidence="2">The sequence shown here is derived from an EMBL/GenBank/DDBJ whole genome shotgun (WGS) entry which is preliminary data.</text>
</comment>
<protein>
    <submittedName>
        <fullName evidence="2">YpiB family protein</fullName>
    </submittedName>
</protein>
<organism evidence="2 3">
    <name type="scientific">Salinicoccus roseus</name>
    <dbReference type="NCBI Taxonomy" id="45670"/>
    <lineage>
        <taxon>Bacteria</taxon>
        <taxon>Bacillati</taxon>
        <taxon>Bacillota</taxon>
        <taxon>Bacilli</taxon>
        <taxon>Bacillales</taxon>
        <taxon>Staphylococcaceae</taxon>
        <taxon>Salinicoccus</taxon>
    </lineage>
</organism>
<dbReference type="GeneID" id="77844100"/>
<evidence type="ECO:0000259" key="1">
    <source>
        <dbReference type="SMART" id="SM00914"/>
    </source>
</evidence>
<keyword evidence="3" id="KW-1185">Reference proteome</keyword>
<dbReference type="InterPro" id="IPR014963">
    <property type="entry name" value="UPF0302_N"/>
</dbReference>
<dbReference type="Pfam" id="PF08858">
    <property type="entry name" value="IDEAL"/>
    <property type="match status" value="1"/>
</dbReference>
<dbReference type="SMART" id="SM00914">
    <property type="entry name" value="IDEAL"/>
    <property type="match status" value="1"/>
</dbReference>
<dbReference type="Gene3D" id="3.40.1530.30">
    <property type="entry name" value="Uncharacterised family UPF0302, N-terminal domain"/>
    <property type="match status" value="1"/>
</dbReference>
<dbReference type="PIRSF" id="PIRSF007165">
    <property type="entry name" value="UCP007165"/>
    <property type="match status" value="1"/>
</dbReference>
<dbReference type="InterPro" id="IPR014957">
    <property type="entry name" value="IDEAL_dom"/>
</dbReference>
<reference evidence="2" key="2">
    <citation type="submission" date="2022-12" db="EMBL/GenBank/DDBJ databases">
        <title>Genome analysis and biological profiling of marine Salinicoccus roseus MOSEL-ME25.</title>
        <authorList>
            <person name="Mirza F.T."/>
            <person name="Xie Y."/>
            <person name="Shinwari Z.K."/>
        </authorList>
    </citation>
    <scope>NUCLEOTIDE SEQUENCE</scope>
    <source>
        <strain evidence="2">MOSEL-ME25</strain>
    </source>
</reference>
<dbReference type="RefSeq" id="WP_235364136.1">
    <property type="nucleotide sequence ID" value="NZ_CANMYM010000001.1"/>
</dbReference>
<name>A0ABT4YE51_9STAP</name>
<dbReference type="Proteomes" id="UP000527860">
    <property type="component" value="Unassembled WGS sequence"/>
</dbReference>
<proteinExistence type="predicted"/>
<dbReference type="Pfam" id="PF08864">
    <property type="entry name" value="UPF0302"/>
    <property type="match status" value="1"/>
</dbReference>
<dbReference type="InterPro" id="IPR038091">
    <property type="entry name" value="UPF0302_N_sf"/>
</dbReference>
<dbReference type="EMBL" id="JABEVU030000001">
    <property type="protein sequence ID" value="MDB0579099.1"/>
    <property type="molecule type" value="Genomic_DNA"/>
</dbReference>
<gene>
    <name evidence="2" type="ORF">F7P68_0000920</name>
</gene>
<evidence type="ECO:0000313" key="2">
    <source>
        <dbReference type="EMBL" id="MDB0579099.1"/>
    </source>
</evidence>
<feature type="domain" description="IDEAL" evidence="1">
    <location>
        <begin position="116"/>
        <end position="152"/>
    </location>
</feature>
<sequence>MMNMTKYRKDFIDYILFNYEFDDRVAVWILNFIKSHPTVSRNVVFRDEGTVDRKLRISDSGSASPTLLFEKGNTVTVDGEVIFHELNMNQEHTLFLHFNLSRHDARYQKMKSLETDMDSTLEQMGQEAVIRQIDEALDAKDHKRFIRLTEYLNQIK</sequence>
<dbReference type="InterPro" id="IPR011188">
    <property type="entry name" value="UPF0302"/>
</dbReference>